<dbReference type="Pfam" id="PF00024">
    <property type="entry name" value="PAN_1"/>
    <property type="match status" value="1"/>
</dbReference>
<dbReference type="SUPFAM" id="SSF57414">
    <property type="entry name" value="Hairpin loop containing domain-like"/>
    <property type="match status" value="1"/>
</dbReference>
<reference evidence="3" key="1">
    <citation type="submission" date="2022-11" db="UniProtKB">
        <authorList>
            <consortium name="WormBaseParasite"/>
        </authorList>
    </citation>
    <scope>IDENTIFICATION</scope>
</reference>
<evidence type="ECO:0000259" key="1">
    <source>
        <dbReference type="PROSITE" id="PS50948"/>
    </source>
</evidence>
<evidence type="ECO:0000313" key="2">
    <source>
        <dbReference type="Proteomes" id="UP000887565"/>
    </source>
</evidence>
<keyword evidence="2" id="KW-1185">Reference proteome</keyword>
<name>A0A915HVE2_ROMCU</name>
<dbReference type="WBParaSite" id="nRc.2.0.1.t05325-RA">
    <property type="protein sequence ID" value="nRc.2.0.1.t05325-RA"/>
    <property type="gene ID" value="nRc.2.0.1.g05325"/>
</dbReference>
<protein>
    <submittedName>
        <fullName evidence="3">Apple domain-containing protein</fullName>
    </submittedName>
</protein>
<dbReference type="InterPro" id="IPR003609">
    <property type="entry name" value="Pan_app"/>
</dbReference>
<proteinExistence type="predicted"/>
<evidence type="ECO:0000313" key="3">
    <source>
        <dbReference type="WBParaSite" id="nRc.2.0.1.t05325-RA"/>
    </source>
</evidence>
<dbReference type="Gene3D" id="3.50.4.10">
    <property type="entry name" value="Hepatocyte Growth Factor"/>
    <property type="match status" value="1"/>
</dbReference>
<organism evidence="2 3">
    <name type="scientific">Romanomermis culicivorax</name>
    <name type="common">Nematode worm</name>
    <dbReference type="NCBI Taxonomy" id="13658"/>
    <lineage>
        <taxon>Eukaryota</taxon>
        <taxon>Metazoa</taxon>
        <taxon>Ecdysozoa</taxon>
        <taxon>Nematoda</taxon>
        <taxon>Enoplea</taxon>
        <taxon>Dorylaimia</taxon>
        <taxon>Mermithida</taxon>
        <taxon>Mermithoidea</taxon>
        <taxon>Mermithidae</taxon>
        <taxon>Romanomermis</taxon>
    </lineage>
</organism>
<dbReference type="AlphaFoldDB" id="A0A915HVE2"/>
<accession>A0A915HVE2</accession>
<feature type="domain" description="Apple" evidence="1">
    <location>
        <begin position="1"/>
        <end position="59"/>
    </location>
</feature>
<sequence length="66" mass="7612">MSHGVWRCARKCLEHPTLGCKSFNYFSLTQTCVLTPLDNETSLPYIRQTREADLYQILSSAKKSSW</sequence>
<dbReference type="Proteomes" id="UP000887565">
    <property type="component" value="Unplaced"/>
</dbReference>
<dbReference type="PROSITE" id="PS50948">
    <property type="entry name" value="PAN"/>
    <property type="match status" value="1"/>
</dbReference>